<dbReference type="KEGG" id="pbor:BSF38_00081"/>
<evidence type="ECO:0000313" key="2">
    <source>
        <dbReference type="Proteomes" id="UP000186309"/>
    </source>
</evidence>
<dbReference type="EMBL" id="CP019082">
    <property type="protein sequence ID" value="APW58681.1"/>
    <property type="molecule type" value="Genomic_DNA"/>
</dbReference>
<dbReference type="SUPFAM" id="SSF81901">
    <property type="entry name" value="HCP-like"/>
    <property type="match status" value="1"/>
</dbReference>
<protein>
    <submittedName>
        <fullName evidence="1">Uncharacterized protein</fullName>
    </submittedName>
</protein>
<organism evidence="1 2">
    <name type="scientific">Paludisphaera borealis</name>
    <dbReference type="NCBI Taxonomy" id="1387353"/>
    <lineage>
        <taxon>Bacteria</taxon>
        <taxon>Pseudomonadati</taxon>
        <taxon>Planctomycetota</taxon>
        <taxon>Planctomycetia</taxon>
        <taxon>Isosphaerales</taxon>
        <taxon>Isosphaeraceae</taxon>
        <taxon>Paludisphaera</taxon>
    </lineage>
</organism>
<evidence type="ECO:0000313" key="1">
    <source>
        <dbReference type="EMBL" id="APW58681.1"/>
    </source>
</evidence>
<dbReference type="Proteomes" id="UP000186309">
    <property type="component" value="Chromosome"/>
</dbReference>
<dbReference type="Gene3D" id="1.25.40.10">
    <property type="entry name" value="Tetratricopeptide repeat domain"/>
    <property type="match status" value="1"/>
</dbReference>
<dbReference type="STRING" id="1387353.BSF38_00081"/>
<dbReference type="InterPro" id="IPR011990">
    <property type="entry name" value="TPR-like_helical_dom_sf"/>
</dbReference>
<dbReference type="AlphaFoldDB" id="A0A1U7CIC3"/>
<reference evidence="2" key="1">
    <citation type="submission" date="2016-12" db="EMBL/GenBank/DDBJ databases">
        <title>Comparative genomics of four Isosphaeraceae planctomycetes: a common pool of plasmids and glycoside hydrolase genes.</title>
        <authorList>
            <person name="Ivanova A."/>
        </authorList>
    </citation>
    <scope>NUCLEOTIDE SEQUENCE [LARGE SCALE GENOMIC DNA]</scope>
    <source>
        <strain evidence="2">PX4</strain>
    </source>
</reference>
<sequence length="173" mass="18993">MTTPDNPELIRGLAALDAGRYADAYVILRPLANAGNLTAQARLGGIVSLGMHRFSDWDAYQAWPDSASPDQIADYLSRYAQEDRELAAAWLQSASDGGDAYASHCLAMLFVTGVSEEGWEVRRKKVLELVAKAQSQGFDCVDYGDPPGEAYLQFLERDAALHKRYAARHPDEA</sequence>
<accession>A0A1U7CIC3</accession>
<keyword evidence="2" id="KW-1185">Reference proteome</keyword>
<gene>
    <name evidence="1" type="ORF">BSF38_00081</name>
</gene>
<proteinExistence type="predicted"/>
<name>A0A1U7CIC3_9BACT</name>